<sequence length="185" mass="20601">MTLHPEVQKKAQDELETVIGSDRLPTFSDQGSLPYVDALMKEVLRWRIVAPLGVAHRVTTDDAYNGYFIPAGSILIPNIHAMSYDDTVFVDPDTFDPEHFLDKSIPYPDIAFGFGRRICPGRFLALSSMWITIASILATFNISKAKDENGNEIEPVDSYTSGMVSYPIPFKCEIKPRSTVAEALI</sequence>
<dbReference type="Pfam" id="PF00067">
    <property type="entry name" value="p450"/>
    <property type="match status" value="1"/>
</dbReference>
<proteinExistence type="inferred from homology"/>
<evidence type="ECO:0000256" key="4">
    <source>
        <dbReference type="ARBA" id="ARBA00010617"/>
    </source>
</evidence>
<organism evidence="15 16">
    <name type="scientific">Hericium alpestre</name>
    <dbReference type="NCBI Taxonomy" id="135208"/>
    <lineage>
        <taxon>Eukaryota</taxon>
        <taxon>Fungi</taxon>
        <taxon>Dikarya</taxon>
        <taxon>Basidiomycota</taxon>
        <taxon>Agaricomycotina</taxon>
        <taxon>Agaricomycetes</taxon>
        <taxon>Russulales</taxon>
        <taxon>Hericiaceae</taxon>
        <taxon>Hericium</taxon>
    </lineage>
</organism>
<keyword evidence="12" id="KW-0472">Membrane</keyword>
<keyword evidence="11 14" id="KW-0503">Monooxygenase</keyword>
<accession>A0A4Y9ZVL6</accession>
<dbReference type="PANTHER" id="PTHR46300:SF2">
    <property type="entry name" value="CYTOCHROME P450 MONOOXYGENASE ALNH-RELATED"/>
    <property type="match status" value="1"/>
</dbReference>
<dbReference type="GO" id="GO:0004497">
    <property type="term" value="F:monooxygenase activity"/>
    <property type="evidence" value="ECO:0007669"/>
    <property type="project" value="UniProtKB-KW"/>
</dbReference>
<keyword evidence="8" id="KW-1133">Transmembrane helix</keyword>
<comment type="similarity">
    <text evidence="4 14">Belongs to the cytochrome P450 family.</text>
</comment>
<dbReference type="Gene3D" id="1.10.630.10">
    <property type="entry name" value="Cytochrome P450"/>
    <property type="match status" value="1"/>
</dbReference>
<feature type="binding site" description="axial binding residue" evidence="13">
    <location>
        <position position="119"/>
    </location>
    <ligand>
        <name>heme</name>
        <dbReference type="ChEBI" id="CHEBI:30413"/>
    </ligand>
    <ligandPart>
        <name>Fe</name>
        <dbReference type="ChEBI" id="CHEBI:18248"/>
    </ligandPart>
</feature>
<comment type="cofactor">
    <cofactor evidence="1 13">
        <name>heme</name>
        <dbReference type="ChEBI" id="CHEBI:30413"/>
    </cofactor>
</comment>
<dbReference type="AlphaFoldDB" id="A0A4Y9ZVL6"/>
<evidence type="ECO:0000313" key="15">
    <source>
        <dbReference type="EMBL" id="TFY78585.1"/>
    </source>
</evidence>
<evidence type="ECO:0000256" key="5">
    <source>
        <dbReference type="ARBA" id="ARBA00022617"/>
    </source>
</evidence>
<dbReference type="PRINTS" id="PR00463">
    <property type="entry name" value="EP450I"/>
</dbReference>
<keyword evidence="9 14" id="KW-0560">Oxidoreductase</keyword>
<dbReference type="Proteomes" id="UP000298061">
    <property type="component" value="Unassembled WGS sequence"/>
</dbReference>
<dbReference type="InterPro" id="IPR001128">
    <property type="entry name" value="Cyt_P450"/>
</dbReference>
<dbReference type="GO" id="GO:0020037">
    <property type="term" value="F:heme binding"/>
    <property type="evidence" value="ECO:0007669"/>
    <property type="project" value="InterPro"/>
</dbReference>
<protein>
    <recommendedName>
        <fullName evidence="17">Cytochrome P450</fullName>
    </recommendedName>
</protein>
<evidence type="ECO:0000256" key="2">
    <source>
        <dbReference type="ARBA" id="ARBA00004370"/>
    </source>
</evidence>
<keyword evidence="7 13" id="KW-0479">Metal-binding</keyword>
<evidence type="ECO:0000256" key="11">
    <source>
        <dbReference type="ARBA" id="ARBA00023033"/>
    </source>
</evidence>
<evidence type="ECO:0000256" key="13">
    <source>
        <dbReference type="PIRSR" id="PIRSR602401-1"/>
    </source>
</evidence>
<evidence type="ECO:0000313" key="16">
    <source>
        <dbReference type="Proteomes" id="UP000298061"/>
    </source>
</evidence>
<dbReference type="GO" id="GO:0005506">
    <property type="term" value="F:iron ion binding"/>
    <property type="evidence" value="ECO:0007669"/>
    <property type="project" value="InterPro"/>
</dbReference>
<evidence type="ECO:0000256" key="9">
    <source>
        <dbReference type="ARBA" id="ARBA00023002"/>
    </source>
</evidence>
<reference evidence="15 16" key="1">
    <citation type="submission" date="2019-02" db="EMBL/GenBank/DDBJ databases">
        <title>Genome sequencing of the rare red list fungi Hericium alpestre (H. flagellum).</title>
        <authorList>
            <person name="Buettner E."/>
            <person name="Kellner H."/>
        </authorList>
    </citation>
    <scope>NUCLEOTIDE SEQUENCE [LARGE SCALE GENOMIC DNA]</scope>
    <source>
        <strain evidence="15 16">DSM 108284</strain>
    </source>
</reference>
<dbReference type="GO" id="GO:0016020">
    <property type="term" value="C:membrane"/>
    <property type="evidence" value="ECO:0007669"/>
    <property type="project" value="UniProtKB-SubCell"/>
</dbReference>
<dbReference type="SUPFAM" id="SSF48264">
    <property type="entry name" value="Cytochrome P450"/>
    <property type="match status" value="1"/>
</dbReference>
<dbReference type="PANTHER" id="PTHR46300">
    <property type="entry name" value="P450, PUTATIVE (EUROFUNG)-RELATED-RELATED"/>
    <property type="match status" value="1"/>
</dbReference>
<keyword evidence="6" id="KW-0812">Transmembrane</keyword>
<evidence type="ECO:0000256" key="6">
    <source>
        <dbReference type="ARBA" id="ARBA00022692"/>
    </source>
</evidence>
<dbReference type="InterPro" id="IPR017972">
    <property type="entry name" value="Cyt_P450_CS"/>
</dbReference>
<evidence type="ECO:0008006" key="17">
    <source>
        <dbReference type="Google" id="ProtNLM"/>
    </source>
</evidence>
<evidence type="ECO:0000256" key="1">
    <source>
        <dbReference type="ARBA" id="ARBA00001971"/>
    </source>
</evidence>
<gene>
    <name evidence="15" type="ORF">EWM64_g5427</name>
</gene>
<dbReference type="InterPro" id="IPR002401">
    <property type="entry name" value="Cyt_P450_E_grp-I"/>
</dbReference>
<dbReference type="InterPro" id="IPR036396">
    <property type="entry name" value="Cyt_P450_sf"/>
</dbReference>
<dbReference type="EMBL" id="SFCI01000652">
    <property type="protein sequence ID" value="TFY78585.1"/>
    <property type="molecule type" value="Genomic_DNA"/>
</dbReference>
<evidence type="ECO:0000256" key="14">
    <source>
        <dbReference type="RuleBase" id="RU000461"/>
    </source>
</evidence>
<dbReference type="GO" id="GO:0016705">
    <property type="term" value="F:oxidoreductase activity, acting on paired donors, with incorporation or reduction of molecular oxygen"/>
    <property type="evidence" value="ECO:0007669"/>
    <property type="project" value="InterPro"/>
</dbReference>
<keyword evidence="10 13" id="KW-0408">Iron</keyword>
<dbReference type="PROSITE" id="PS00086">
    <property type="entry name" value="CYTOCHROME_P450"/>
    <property type="match status" value="1"/>
</dbReference>
<dbReference type="STRING" id="135208.A0A4Y9ZVL6"/>
<comment type="subcellular location">
    <subcellularLocation>
        <location evidence="2">Membrane</location>
    </subcellularLocation>
</comment>
<evidence type="ECO:0000256" key="3">
    <source>
        <dbReference type="ARBA" id="ARBA00005179"/>
    </source>
</evidence>
<evidence type="ECO:0000256" key="8">
    <source>
        <dbReference type="ARBA" id="ARBA00022989"/>
    </source>
</evidence>
<comment type="pathway">
    <text evidence="3">Secondary metabolite biosynthesis.</text>
</comment>
<evidence type="ECO:0000256" key="10">
    <source>
        <dbReference type="ARBA" id="ARBA00023004"/>
    </source>
</evidence>
<dbReference type="InterPro" id="IPR050364">
    <property type="entry name" value="Cytochrome_P450_fung"/>
</dbReference>
<evidence type="ECO:0000256" key="12">
    <source>
        <dbReference type="ARBA" id="ARBA00023136"/>
    </source>
</evidence>
<keyword evidence="5 13" id="KW-0349">Heme</keyword>
<keyword evidence="16" id="KW-1185">Reference proteome</keyword>
<comment type="caution">
    <text evidence="15">The sequence shown here is derived from an EMBL/GenBank/DDBJ whole genome shotgun (WGS) entry which is preliminary data.</text>
</comment>
<dbReference type="PRINTS" id="PR00385">
    <property type="entry name" value="P450"/>
</dbReference>
<name>A0A4Y9ZVL6_9AGAM</name>
<dbReference type="OrthoDB" id="2789670at2759"/>
<evidence type="ECO:0000256" key="7">
    <source>
        <dbReference type="ARBA" id="ARBA00022723"/>
    </source>
</evidence>